<evidence type="ECO:0000313" key="1">
    <source>
        <dbReference type="EMBL" id="KAG0478945.1"/>
    </source>
</evidence>
<dbReference type="Proteomes" id="UP000639772">
    <property type="component" value="Chromosome 6"/>
</dbReference>
<organism evidence="1 2">
    <name type="scientific">Vanilla planifolia</name>
    <name type="common">Vanilla</name>
    <dbReference type="NCBI Taxonomy" id="51239"/>
    <lineage>
        <taxon>Eukaryota</taxon>
        <taxon>Viridiplantae</taxon>
        <taxon>Streptophyta</taxon>
        <taxon>Embryophyta</taxon>
        <taxon>Tracheophyta</taxon>
        <taxon>Spermatophyta</taxon>
        <taxon>Magnoliopsida</taxon>
        <taxon>Liliopsida</taxon>
        <taxon>Asparagales</taxon>
        <taxon>Orchidaceae</taxon>
        <taxon>Vanilloideae</taxon>
        <taxon>Vanilleae</taxon>
        <taxon>Vanilla</taxon>
    </lineage>
</organism>
<dbReference type="EMBL" id="JADCNM010000006">
    <property type="protein sequence ID" value="KAG0478945.1"/>
    <property type="molecule type" value="Genomic_DNA"/>
</dbReference>
<proteinExistence type="predicted"/>
<accession>A0A835V072</accession>
<protein>
    <submittedName>
        <fullName evidence="1">Uncharacterized protein</fullName>
    </submittedName>
</protein>
<reference evidence="1 2" key="1">
    <citation type="journal article" date="2020" name="Nat. Food">
        <title>A phased Vanilla planifolia genome enables genetic improvement of flavour and production.</title>
        <authorList>
            <person name="Hasing T."/>
            <person name="Tang H."/>
            <person name="Brym M."/>
            <person name="Khazi F."/>
            <person name="Huang T."/>
            <person name="Chambers A.H."/>
        </authorList>
    </citation>
    <scope>NUCLEOTIDE SEQUENCE [LARGE SCALE GENOMIC DNA]</scope>
    <source>
        <tissue evidence="1">Leaf</tissue>
    </source>
</reference>
<dbReference type="AlphaFoldDB" id="A0A835V072"/>
<evidence type="ECO:0000313" key="2">
    <source>
        <dbReference type="Proteomes" id="UP000639772"/>
    </source>
</evidence>
<sequence>MRGGSVPTAENEPENRTEPVALCLSFEVQTITGSSVFELKYGGPQFCTSSLVKALLTNLLTQVMD</sequence>
<comment type="caution">
    <text evidence="1">The sequence shown here is derived from an EMBL/GenBank/DDBJ whole genome shotgun (WGS) entry which is preliminary data.</text>
</comment>
<gene>
    <name evidence="1" type="ORF">HPP92_013664</name>
</gene>
<name>A0A835V072_VANPL</name>